<dbReference type="SFLD" id="SFLDF00027">
    <property type="entry name" value="p-type_atpase"/>
    <property type="match status" value="1"/>
</dbReference>
<name>A0A1L1PUU1_HYDIT</name>
<feature type="domain" description="Cation-transporting P-type ATPase C-terminal" evidence="11">
    <location>
        <begin position="655"/>
        <end position="810"/>
    </location>
</feature>
<dbReference type="InterPro" id="IPR044492">
    <property type="entry name" value="P_typ_ATPase_HD_dom"/>
</dbReference>
<dbReference type="Gene3D" id="2.70.150.10">
    <property type="entry name" value="Calcium-transporting ATPase, cytoplasmic transduction domain A"/>
    <property type="match status" value="1"/>
</dbReference>
<dbReference type="PRINTS" id="PR00119">
    <property type="entry name" value="CATATPASE"/>
</dbReference>
<dbReference type="Pfam" id="PF00702">
    <property type="entry name" value="Hydrolase"/>
    <property type="match status" value="1"/>
</dbReference>
<feature type="transmembrane region" description="Helical" evidence="9">
    <location>
        <begin position="764"/>
        <end position="783"/>
    </location>
</feature>
<dbReference type="InterPro" id="IPR018303">
    <property type="entry name" value="ATPase_P-typ_P_site"/>
</dbReference>
<dbReference type="PANTHER" id="PTHR42861">
    <property type="entry name" value="CALCIUM-TRANSPORTING ATPASE"/>
    <property type="match status" value="1"/>
</dbReference>
<evidence type="ECO:0000256" key="9">
    <source>
        <dbReference type="SAM" id="Phobius"/>
    </source>
</evidence>
<organism evidence="12 13">
    <name type="scientific">Hydrogenophaga intermedia</name>
    <dbReference type="NCBI Taxonomy" id="65786"/>
    <lineage>
        <taxon>Bacteria</taxon>
        <taxon>Pseudomonadati</taxon>
        <taxon>Pseudomonadota</taxon>
        <taxon>Betaproteobacteria</taxon>
        <taxon>Burkholderiales</taxon>
        <taxon>Comamonadaceae</taxon>
        <taxon>Hydrogenophaga</taxon>
    </lineage>
</organism>
<reference evidence="13" key="2">
    <citation type="submission" date="2014-11" db="EMBL/GenBank/DDBJ databases">
        <title>Draft genome sequence of Hydrogenophaga intermedia S1.</title>
        <authorList>
            <person name="Gan H.M."/>
            <person name="Chew T.H."/>
            <person name="Stolz A."/>
        </authorList>
    </citation>
    <scope>NUCLEOTIDE SEQUENCE [LARGE SCALE GENOMIC DNA]</scope>
    <source>
        <strain evidence="13">S1</strain>
    </source>
</reference>
<feature type="transmembrane region" description="Helical" evidence="9">
    <location>
        <begin position="703"/>
        <end position="725"/>
    </location>
</feature>
<dbReference type="GO" id="GO:0016020">
    <property type="term" value="C:membrane"/>
    <property type="evidence" value="ECO:0007669"/>
    <property type="project" value="UniProtKB-SubCell"/>
</dbReference>
<dbReference type="SUPFAM" id="SSF81653">
    <property type="entry name" value="Calcium ATPase, transduction domain A"/>
    <property type="match status" value="1"/>
</dbReference>
<accession>A0A1L1PUU1</accession>
<evidence type="ECO:0000256" key="5">
    <source>
        <dbReference type="ARBA" id="ARBA00022967"/>
    </source>
</evidence>
<feature type="region of interest" description="Disordered" evidence="8">
    <location>
        <begin position="358"/>
        <end position="379"/>
    </location>
</feature>
<feature type="transmembrane region" description="Helical" evidence="9">
    <location>
        <begin position="272"/>
        <end position="297"/>
    </location>
</feature>
<dbReference type="InterPro" id="IPR036412">
    <property type="entry name" value="HAD-like_sf"/>
</dbReference>
<dbReference type="SUPFAM" id="SSF56784">
    <property type="entry name" value="HAD-like"/>
    <property type="match status" value="1"/>
</dbReference>
<feature type="transmembrane region" description="Helical" evidence="9">
    <location>
        <begin position="239"/>
        <end position="260"/>
    </location>
</feature>
<dbReference type="Gene3D" id="3.40.1110.10">
    <property type="entry name" value="Calcium-transporting ATPase, cytoplasmic domain N"/>
    <property type="match status" value="1"/>
</dbReference>
<gene>
    <name evidence="12" type="ORF">BN948_03522</name>
</gene>
<evidence type="ECO:0000256" key="4">
    <source>
        <dbReference type="ARBA" id="ARBA00022840"/>
    </source>
</evidence>
<proteinExistence type="predicted"/>
<dbReference type="Gene3D" id="1.20.1110.10">
    <property type="entry name" value="Calcium-transporting ATPase, transmembrane domain"/>
    <property type="match status" value="2"/>
</dbReference>
<dbReference type="PROSITE" id="PS00154">
    <property type="entry name" value="ATPASE_E1_E2"/>
    <property type="match status" value="1"/>
</dbReference>
<evidence type="ECO:0000313" key="13">
    <source>
        <dbReference type="Proteomes" id="UP000028878"/>
    </source>
</evidence>
<comment type="subcellular location">
    <subcellularLocation>
        <location evidence="1">Membrane</location>
        <topology evidence="1">Multi-pass membrane protein</topology>
    </subcellularLocation>
</comment>
<evidence type="ECO:0000256" key="6">
    <source>
        <dbReference type="ARBA" id="ARBA00022989"/>
    </source>
</evidence>
<dbReference type="InterPro" id="IPR023298">
    <property type="entry name" value="ATPase_P-typ_TM_dom_sf"/>
</dbReference>
<feature type="transmembrane region" description="Helical" evidence="9">
    <location>
        <begin position="795"/>
        <end position="814"/>
    </location>
</feature>
<dbReference type="InterPro" id="IPR008250">
    <property type="entry name" value="ATPase_P-typ_transduc_dom_A_sf"/>
</dbReference>
<dbReference type="NCBIfam" id="TIGR01494">
    <property type="entry name" value="ATPase_P-type"/>
    <property type="match status" value="2"/>
</dbReference>
<evidence type="ECO:0000313" key="12">
    <source>
        <dbReference type="EMBL" id="CDN89085.1"/>
    </source>
</evidence>
<evidence type="ECO:0000259" key="10">
    <source>
        <dbReference type="Pfam" id="PF00122"/>
    </source>
</evidence>
<dbReference type="GO" id="GO:0005524">
    <property type="term" value="F:ATP binding"/>
    <property type="evidence" value="ECO:0007669"/>
    <property type="project" value="UniProtKB-KW"/>
</dbReference>
<dbReference type="Pfam" id="PF00689">
    <property type="entry name" value="Cation_ATPase_C"/>
    <property type="match status" value="1"/>
</dbReference>
<dbReference type="GO" id="GO:0016887">
    <property type="term" value="F:ATP hydrolysis activity"/>
    <property type="evidence" value="ECO:0007669"/>
    <property type="project" value="InterPro"/>
</dbReference>
<dbReference type="InterPro" id="IPR006068">
    <property type="entry name" value="ATPase_P-typ_cation-transptr_C"/>
</dbReference>
<evidence type="ECO:0000256" key="2">
    <source>
        <dbReference type="ARBA" id="ARBA00022692"/>
    </source>
</evidence>
<dbReference type="InterPro" id="IPR023299">
    <property type="entry name" value="ATPase_P-typ_cyto_dom_N"/>
</dbReference>
<protein>
    <submittedName>
        <fullName evidence="12">P-type HAD superfamily ATPase</fullName>
    </submittedName>
</protein>
<evidence type="ECO:0000256" key="7">
    <source>
        <dbReference type="ARBA" id="ARBA00023136"/>
    </source>
</evidence>
<dbReference type="Gene3D" id="3.40.50.1000">
    <property type="entry name" value="HAD superfamily/HAD-like"/>
    <property type="match status" value="2"/>
</dbReference>
<feature type="compositionally biased region" description="Low complexity" evidence="8">
    <location>
        <begin position="369"/>
        <end position="379"/>
    </location>
</feature>
<keyword evidence="2 9" id="KW-0812">Transmembrane</keyword>
<keyword evidence="3" id="KW-0547">Nucleotide-binding</keyword>
<keyword evidence="13" id="KW-1185">Reference proteome</keyword>
<dbReference type="RefSeq" id="WP_009518385.1">
    <property type="nucleotide sequence ID" value="NZ_CCAE010000035.1"/>
</dbReference>
<dbReference type="SFLD" id="SFLDG00002">
    <property type="entry name" value="C1.7:_P-type_atpase_like"/>
    <property type="match status" value="1"/>
</dbReference>
<keyword evidence="7 9" id="KW-0472">Membrane</keyword>
<feature type="domain" description="P-type ATPase A" evidence="10">
    <location>
        <begin position="110"/>
        <end position="221"/>
    </location>
</feature>
<dbReference type="SUPFAM" id="SSF81660">
    <property type="entry name" value="Metal cation-transporting ATPase, ATP-binding domain N"/>
    <property type="match status" value="1"/>
</dbReference>
<reference evidence="13" key="1">
    <citation type="submission" date="2014-02" db="EMBL/GenBank/DDBJ databases">
        <authorList>
            <person name="Gan H."/>
        </authorList>
    </citation>
    <scope>NUCLEOTIDE SEQUENCE [LARGE SCALE GENOMIC DNA]</scope>
    <source>
        <strain evidence="13">S1</strain>
    </source>
</reference>
<dbReference type="SFLD" id="SFLDS00003">
    <property type="entry name" value="Haloacid_Dehalogenase"/>
    <property type="match status" value="1"/>
</dbReference>
<evidence type="ECO:0000256" key="8">
    <source>
        <dbReference type="SAM" id="MobiDB-lite"/>
    </source>
</evidence>
<keyword evidence="6 9" id="KW-1133">Transmembrane helix</keyword>
<dbReference type="AlphaFoldDB" id="A0A1L1PUU1"/>
<dbReference type="EMBL" id="CCAE010000035">
    <property type="protein sequence ID" value="CDN89085.1"/>
    <property type="molecule type" value="Genomic_DNA"/>
</dbReference>
<dbReference type="Proteomes" id="UP000028878">
    <property type="component" value="Unassembled WGS sequence"/>
</dbReference>
<keyword evidence="5" id="KW-1278">Translocase</keyword>
<dbReference type="GO" id="GO:0015662">
    <property type="term" value="F:P-type ion transporter activity"/>
    <property type="evidence" value="ECO:0007669"/>
    <property type="project" value="UniProtKB-ARBA"/>
</dbReference>
<sequence>MAQRRIPPEQLPLGVSGHLGMSSEQVIAQRRSCGDNDIVPQTTSGWSSVARDTARDPMLWFLVVSAGLFALLGQLTESLVLLLAMGPLLGMDAYLHRRTQASSAGLASRLAPSARVLRDGQWRDLVSRELVPGDLVEVKPGEYFPADGLLVAGDGLQADESTLTGESLPVAKRAIAVETPLPATAPDDRWGTAGTRLLTGTAWLRVLFTGGRTRYGEIVRTAAEGSHGTTPLQKAIGELVLVLLAAALSLCAVLAVVRLWQGHGWIDAALSAVTLAVAAVPEEFPLVYTFFLGMGVFRLARKNALVRRAVAVENIGRTTCILSDKTGTITAGSLVLSHTVLAPSLDARALLQMATSAARPDSGDPLDQALHAAGSAPPAASRAIDFPFTEARRRETAVWSGAGRQLTAYTKGAPETVLSLCDLTDPERSRWLGLVDEHARCGRKVIACAWKDLIAGQSVEREPDHGFEIAGLLAFEDPVRDGVREAIADCMAAGMRVVMVTGDHLATATAIARAIGLGGDRPRAVALEAVDDPAALFRQHKALDVVARATPAQKLALVQAMQAAGEFVAVTGDGVNDVPALRQADIGVAMGARGTQSAREVAPVVLLDDNFKTIVDAVAEGRQLFQNLRWAFAYLLLVHMPLVVGAALIPLMGLPLLFLPIHIVWLELVIHPTAMLAFQDLPSGTTLAHAPCPRKASFFTTRAWGAIGLVGAWIVVAMIGSYLQALGVERDVEHARAMALAVLLMASVGVTAGLTRWRGAASRWLGIATVASVVLAIQVPVVGRVLNLRPLHGSDWLLVVLASALTAWLVRALVAGDPPATSLRTSGTPT</sequence>
<feature type="transmembrane region" description="Helical" evidence="9">
    <location>
        <begin position="58"/>
        <end position="89"/>
    </location>
</feature>
<dbReference type="InterPro" id="IPR059000">
    <property type="entry name" value="ATPase_P-type_domA"/>
</dbReference>
<evidence type="ECO:0000256" key="1">
    <source>
        <dbReference type="ARBA" id="ARBA00004141"/>
    </source>
</evidence>
<keyword evidence="4" id="KW-0067">ATP-binding</keyword>
<dbReference type="InterPro" id="IPR023214">
    <property type="entry name" value="HAD_sf"/>
</dbReference>
<evidence type="ECO:0000259" key="11">
    <source>
        <dbReference type="Pfam" id="PF00689"/>
    </source>
</evidence>
<dbReference type="SUPFAM" id="SSF81665">
    <property type="entry name" value="Calcium ATPase, transmembrane domain M"/>
    <property type="match status" value="1"/>
</dbReference>
<evidence type="ECO:0000256" key="3">
    <source>
        <dbReference type="ARBA" id="ARBA00022741"/>
    </source>
</evidence>
<dbReference type="Pfam" id="PF00122">
    <property type="entry name" value="E1-E2_ATPase"/>
    <property type="match status" value="1"/>
</dbReference>
<feature type="transmembrane region" description="Helical" evidence="9">
    <location>
        <begin position="737"/>
        <end position="757"/>
    </location>
</feature>
<dbReference type="InterPro" id="IPR001757">
    <property type="entry name" value="P_typ_ATPase"/>
</dbReference>
<dbReference type="PRINTS" id="PR00120">
    <property type="entry name" value="HATPASE"/>
</dbReference>